<dbReference type="InterPro" id="IPR036388">
    <property type="entry name" value="WH-like_DNA-bd_sf"/>
</dbReference>
<sequence length="257" mass="28987">MVYTIGGLVQFRSEDGALWVNEDIGVTLTVTTSRLLEYLLLHRGRVIFRDEILQNVWDAHGLKTSGNSLNKYISDLRSAFRNLGFQQELIVTVPKVGFMIAEGVHIEAEEREETKRAVNLPAPAQASEPHRERLRRVSVLLLGGLALLFLATHLDFLACSDRSEERPLGSIDRCQVRSLSPVSEGQKRDGINIVADVIKRNRMFCSGEQVYYFSASESVLAGKKGRLYLSRCSFSDAAKKTIMSCLNYYKSDYEYIK</sequence>
<comment type="caution">
    <text evidence="4">The sequence shown here is derived from an EMBL/GenBank/DDBJ whole genome shotgun (WGS) entry which is preliminary data.</text>
</comment>
<dbReference type="eggNOG" id="COG3710">
    <property type="taxonomic scope" value="Bacteria"/>
</dbReference>
<dbReference type="CDD" id="cd00383">
    <property type="entry name" value="trans_reg_C"/>
    <property type="match status" value="1"/>
</dbReference>
<organism evidence="4 5">
    <name type="scientific">Pluralibacter gergoviae</name>
    <name type="common">Enterobacter gergoviae</name>
    <dbReference type="NCBI Taxonomy" id="61647"/>
    <lineage>
        <taxon>Bacteria</taxon>
        <taxon>Pseudomonadati</taxon>
        <taxon>Pseudomonadota</taxon>
        <taxon>Gammaproteobacteria</taxon>
        <taxon>Enterobacterales</taxon>
        <taxon>Enterobacteriaceae</taxon>
        <taxon>Pluralibacter</taxon>
    </lineage>
</organism>
<dbReference type="PATRIC" id="fig|61647.15.peg.5270"/>
<gene>
    <name evidence="4" type="ORF">ABW06_09530</name>
</gene>
<keyword evidence="1 2" id="KW-0238">DNA-binding</keyword>
<feature type="DNA-binding region" description="OmpR/PhoB-type" evidence="2">
    <location>
        <begin position="1"/>
        <end position="102"/>
    </location>
</feature>
<feature type="domain" description="OmpR/PhoB-type" evidence="3">
    <location>
        <begin position="1"/>
        <end position="102"/>
    </location>
</feature>
<dbReference type="Gene3D" id="1.10.10.10">
    <property type="entry name" value="Winged helix-like DNA-binding domain superfamily/Winged helix DNA-binding domain"/>
    <property type="match status" value="1"/>
</dbReference>
<evidence type="ECO:0000313" key="4">
    <source>
        <dbReference type="EMBL" id="KMK14104.1"/>
    </source>
</evidence>
<evidence type="ECO:0000256" key="2">
    <source>
        <dbReference type="PROSITE-ProRule" id="PRU01091"/>
    </source>
</evidence>
<proteinExistence type="predicted"/>
<dbReference type="InterPro" id="IPR001867">
    <property type="entry name" value="OmpR/PhoB-type_DNA-bd"/>
</dbReference>
<dbReference type="SMART" id="SM00862">
    <property type="entry name" value="Trans_reg_C"/>
    <property type="match status" value="1"/>
</dbReference>
<name>A0A0J5L761_PLUGE</name>
<dbReference type="STRING" id="61647.LG71_22300"/>
<protein>
    <recommendedName>
        <fullName evidence="3">OmpR/PhoB-type domain-containing protein</fullName>
    </recommendedName>
</protein>
<evidence type="ECO:0000259" key="3">
    <source>
        <dbReference type="PROSITE" id="PS51755"/>
    </source>
</evidence>
<dbReference type="GO" id="GO:0006355">
    <property type="term" value="P:regulation of DNA-templated transcription"/>
    <property type="evidence" value="ECO:0007669"/>
    <property type="project" value="InterPro"/>
</dbReference>
<evidence type="ECO:0000256" key="1">
    <source>
        <dbReference type="ARBA" id="ARBA00023125"/>
    </source>
</evidence>
<keyword evidence="5" id="KW-1185">Reference proteome</keyword>
<dbReference type="SUPFAM" id="SSF46894">
    <property type="entry name" value="C-terminal effector domain of the bipartite response regulators"/>
    <property type="match status" value="1"/>
</dbReference>
<dbReference type="GO" id="GO:0000160">
    <property type="term" value="P:phosphorelay signal transduction system"/>
    <property type="evidence" value="ECO:0007669"/>
    <property type="project" value="InterPro"/>
</dbReference>
<dbReference type="GO" id="GO:0003677">
    <property type="term" value="F:DNA binding"/>
    <property type="evidence" value="ECO:0007669"/>
    <property type="project" value="UniProtKB-UniRule"/>
</dbReference>
<accession>A0A0J5L761</accession>
<dbReference type="Proteomes" id="UP000036196">
    <property type="component" value="Unassembled WGS sequence"/>
</dbReference>
<dbReference type="EMBL" id="LDZF01000008">
    <property type="protein sequence ID" value="KMK14104.1"/>
    <property type="molecule type" value="Genomic_DNA"/>
</dbReference>
<dbReference type="InterPro" id="IPR016032">
    <property type="entry name" value="Sig_transdc_resp-reg_C-effctor"/>
</dbReference>
<evidence type="ECO:0000313" key="5">
    <source>
        <dbReference type="Proteomes" id="UP000036196"/>
    </source>
</evidence>
<reference evidence="4 5" key="1">
    <citation type="submission" date="2015-05" db="EMBL/GenBank/DDBJ databases">
        <title>Genome sequences of Pluralibacter gergoviae.</title>
        <authorList>
            <person name="Greninger A.L."/>
            <person name="Miller S."/>
        </authorList>
    </citation>
    <scope>NUCLEOTIDE SEQUENCE [LARGE SCALE GENOMIC DNA]</scope>
    <source>
        <strain evidence="4 5">JS81F13</strain>
    </source>
</reference>
<dbReference type="PROSITE" id="PS51755">
    <property type="entry name" value="OMPR_PHOB"/>
    <property type="match status" value="1"/>
</dbReference>
<dbReference type="RefSeq" id="WP_048278812.1">
    <property type="nucleotide sequence ID" value="NZ_JBPAND010000001.1"/>
</dbReference>
<dbReference type="AlphaFoldDB" id="A0A0J5L761"/>
<dbReference type="Pfam" id="PF00486">
    <property type="entry name" value="Trans_reg_C"/>
    <property type="match status" value="1"/>
</dbReference>